<dbReference type="Proteomes" id="UP001409291">
    <property type="component" value="Unassembled WGS sequence"/>
</dbReference>
<evidence type="ECO:0000313" key="1">
    <source>
        <dbReference type="EMBL" id="MEN5376241.1"/>
    </source>
</evidence>
<dbReference type="SUPFAM" id="SSF51445">
    <property type="entry name" value="(Trans)glycosidases"/>
    <property type="match status" value="1"/>
</dbReference>
<reference evidence="1 2" key="1">
    <citation type="submission" date="2024-04" db="EMBL/GenBank/DDBJ databases">
        <title>WGS of bacteria from Torrens River.</title>
        <authorList>
            <person name="Wyrsch E.R."/>
            <person name="Drigo B."/>
        </authorList>
    </citation>
    <scope>NUCLEOTIDE SEQUENCE [LARGE SCALE GENOMIC DNA]</scope>
    <source>
        <strain evidence="1 2">TWI391</strain>
    </source>
</reference>
<evidence type="ECO:0000313" key="2">
    <source>
        <dbReference type="Proteomes" id="UP001409291"/>
    </source>
</evidence>
<gene>
    <name evidence="1" type="ORF">ABE541_03110</name>
</gene>
<sequence>MKNYKIWIKLSLLCGLFILSSFRVDIKFHIESDYLKITIDDKGSIKSLFDKSKEKEYFSNGQSSPILSLYKKSTYIHPEKAVYNKTAQTISLYYPSKNIAIVKIINKGRYLRLELLSLSSSKDIEAIVWGPYQTTINQIVGETVGVVRDKEFALGIQALNINTIEGIPESGDNAGGGMFIDPLPGQQLPESLKDQIGKRVSIDVNKDGDLPDYVRMYRGSMAVKKPHGSELRLFSRNRNIPRIIGADASIQYVSAIDSDFLGSAIALFGCPESEVLNVIEAIELGEGLPHPMIDGVWTKRSRRPSEAYMLYEGSNMDHCLNYAKQANFRLVHIGDIFESWGHFGLRTKRFPNGAGDIKKFTAKAKDAGISIGIHTLTTFTGVNDAYVSPVPNDSLAKTGSSILLKDLGEDDRELFIKDPLWFNNMGTTHTIKIGDELIAYKSVSKEEPWRLEGLVRGQFKTVKAKHKVGDKVDKLANNSYNGFLPDIYLQQKYAKRLAEVCNETGIDLMDFDGFEGLEATGHGTYGENKFISEWYKTLDRDRLVCGSNTAHYFWHIYSFMNWGEPWYSGLRESQINYRIENQRYFQRNYMPGMLGWFKIDPSYRPEEIEWIQARSAAFDAGYLLRIDESIEKSGFKNHFFEAIREWQKARNSRAFSNAQIEMFKDPKKEFHLKKLTDSSWELYPVRLSMGNEHKFREVQTGEPVASHFNIENSFGAQPVQFYIEANTIEGNKTATITNLKLEINKFQVIEIDESIKAGDKLMCDGQVLYLCDATWNKLKELKIGSMPHWDEGKNEVVITSDFSGEQSPVLKFDFKTIGKPEAVKSIIDQ</sequence>
<comment type="caution">
    <text evidence="1">The sequence shown here is derived from an EMBL/GenBank/DDBJ whole genome shotgun (WGS) entry which is preliminary data.</text>
</comment>
<organism evidence="1 2">
    <name type="scientific">Sphingobacterium kitahiroshimense</name>
    <dbReference type="NCBI Taxonomy" id="470446"/>
    <lineage>
        <taxon>Bacteria</taxon>
        <taxon>Pseudomonadati</taxon>
        <taxon>Bacteroidota</taxon>
        <taxon>Sphingobacteriia</taxon>
        <taxon>Sphingobacteriales</taxon>
        <taxon>Sphingobacteriaceae</taxon>
        <taxon>Sphingobacterium</taxon>
    </lineage>
</organism>
<protein>
    <submittedName>
        <fullName evidence="1">Uncharacterized protein</fullName>
    </submittedName>
</protein>
<keyword evidence="2" id="KW-1185">Reference proteome</keyword>
<dbReference type="EMBL" id="JBDJNQ010000001">
    <property type="protein sequence ID" value="MEN5376241.1"/>
    <property type="molecule type" value="Genomic_DNA"/>
</dbReference>
<accession>A0ABV0BN99</accession>
<dbReference type="InterPro" id="IPR017853">
    <property type="entry name" value="GH"/>
</dbReference>
<name>A0ABV0BN99_9SPHI</name>
<proteinExistence type="predicted"/>
<dbReference type="RefSeq" id="WP_346580556.1">
    <property type="nucleotide sequence ID" value="NZ_JBDJLH010000001.1"/>
</dbReference>